<gene>
    <name evidence="2" type="ORF">DYI37_09775</name>
</gene>
<name>A0A371X282_9HYPH</name>
<dbReference type="Pfam" id="PF00092">
    <property type="entry name" value="VWA"/>
    <property type="match status" value="1"/>
</dbReference>
<sequence length="499" mass="54107">MDMSMKTSPALRLASMVRFMAKEARSFAGDRGGNFMLLAALILVPLVLFAGGAVDLADASHKRSAIQSAADIAALGAASMADATFGDRETRAHQLFHQNMSGTDDELTGRLSAENGVFTYTVADEVPYRFMKIVGLDKAKLNVVAQAATQGPDIDIAFVLDNSGSMKGERIRELKGAVRLFLDEFKDQRDRIRVALVPFHSGVRLSDANLARSETDLEFIDCRLLESGTGWDSFYGPLCSSGRPGFVIGSTGAYVTADGSKDAFLYKAVTASGRNAIRADRATCIDSVYRRRGDQCMNYKVSQVSNFVVYDQPSKQSCVIDRNQNFDVTSDAPDRAGRKYPTSQCDTQEIGEVRPLDGNLDLVASRVDALTAEGSTNLTIGIQWGMEALSPTSPLTGRRSGAEPVMVILSDGKNQKNRWHFLTGDTTPIDDRTRAACQHAKTRAEPINVYAVNLIDGDPAVLRGCASRPEQYYAIASAGELRSVFARIAGEIKGVRLVK</sequence>
<reference evidence="2 3" key="1">
    <citation type="submission" date="2018-08" db="EMBL/GenBank/DDBJ databases">
        <title>Fulvimarina sp. 85, whole genome shotgun sequence.</title>
        <authorList>
            <person name="Tuo L."/>
        </authorList>
    </citation>
    <scope>NUCLEOTIDE SEQUENCE [LARGE SCALE GENOMIC DNA]</scope>
    <source>
        <strain evidence="2 3">85</strain>
    </source>
</reference>
<accession>A0A371X282</accession>
<dbReference type="InterPro" id="IPR002035">
    <property type="entry name" value="VWF_A"/>
</dbReference>
<dbReference type="InterPro" id="IPR028087">
    <property type="entry name" value="Tad_N"/>
</dbReference>
<evidence type="ECO:0000313" key="2">
    <source>
        <dbReference type="EMBL" id="RFC63333.1"/>
    </source>
</evidence>
<dbReference type="Gene3D" id="3.40.50.410">
    <property type="entry name" value="von Willebrand factor, type A domain"/>
    <property type="match status" value="2"/>
</dbReference>
<proteinExistence type="predicted"/>
<evidence type="ECO:0000313" key="3">
    <source>
        <dbReference type="Proteomes" id="UP000264310"/>
    </source>
</evidence>
<dbReference type="PROSITE" id="PS50234">
    <property type="entry name" value="VWFA"/>
    <property type="match status" value="2"/>
</dbReference>
<dbReference type="CDD" id="cd00198">
    <property type="entry name" value="vWFA"/>
    <property type="match status" value="1"/>
</dbReference>
<comment type="caution">
    <text evidence="2">The sequence shown here is derived from an EMBL/GenBank/DDBJ whole genome shotgun (WGS) entry which is preliminary data.</text>
</comment>
<feature type="domain" description="VWFA" evidence="1">
    <location>
        <begin position="155"/>
        <end position="217"/>
    </location>
</feature>
<evidence type="ECO:0000259" key="1">
    <source>
        <dbReference type="PROSITE" id="PS50234"/>
    </source>
</evidence>
<dbReference type="EMBL" id="QURL01000004">
    <property type="protein sequence ID" value="RFC63333.1"/>
    <property type="molecule type" value="Genomic_DNA"/>
</dbReference>
<protein>
    <submittedName>
        <fullName evidence="2">VWA domain-containing protein</fullName>
    </submittedName>
</protein>
<dbReference type="SUPFAM" id="SSF53300">
    <property type="entry name" value="vWA-like"/>
    <property type="match status" value="1"/>
</dbReference>
<keyword evidence="3" id="KW-1185">Reference proteome</keyword>
<dbReference type="Pfam" id="PF13400">
    <property type="entry name" value="Tad"/>
    <property type="match status" value="1"/>
</dbReference>
<organism evidence="2 3">
    <name type="scientific">Fulvimarina endophytica</name>
    <dbReference type="NCBI Taxonomy" id="2293836"/>
    <lineage>
        <taxon>Bacteria</taxon>
        <taxon>Pseudomonadati</taxon>
        <taxon>Pseudomonadota</taxon>
        <taxon>Alphaproteobacteria</taxon>
        <taxon>Hyphomicrobiales</taxon>
        <taxon>Aurantimonadaceae</taxon>
        <taxon>Fulvimarina</taxon>
    </lineage>
</organism>
<dbReference type="InterPro" id="IPR036465">
    <property type="entry name" value="vWFA_dom_sf"/>
</dbReference>
<feature type="domain" description="VWFA" evidence="1">
    <location>
        <begin position="366"/>
        <end position="488"/>
    </location>
</feature>
<dbReference type="AlphaFoldDB" id="A0A371X282"/>
<dbReference type="Proteomes" id="UP000264310">
    <property type="component" value="Unassembled WGS sequence"/>
</dbReference>